<evidence type="ECO:0000313" key="7">
    <source>
        <dbReference type="Proteomes" id="UP001230188"/>
    </source>
</evidence>
<evidence type="ECO:0000313" key="6">
    <source>
        <dbReference type="EMBL" id="KAJ8602025.1"/>
    </source>
</evidence>
<dbReference type="GO" id="GO:0016787">
    <property type="term" value="F:hydrolase activity"/>
    <property type="evidence" value="ECO:0007669"/>
    <property type="project" value="UniProtKB-KW"/>
</dbReference>
<dbReference type="PROSITE" id="PS51470">
    <property type="entry name" value="FG_GAP"/>
    <property type="match status" value="1"/>
</dbReference>
<dbReference type="InterPro" id="IPR013517">
    <property type="entry name" value="FG-GAP"/>
</dbReference>
<feature type="repeat" description="FG-GAP" evidence="5">
    <location>
        <begin position="86"/>
        <end position="144"/>
    </location>
</feature>
<dbReference type="SMART" id="SM00191">
    <property type="entry name" value="Int_alpha"/>
    <property type="match status" value="1"/>
</dbReference>
<keyword evidence="4" id="KW-0325">Glycoprotein</keyword>
<keyword evidence="3" id="KW-0378">Hydrolase</keyword>
<evidence type="ECO:0000256" key="4">
    <source>
        <dbReference type="ARBA" id="ARBA00023180"/>
    </source>
</evidence>
<keyword evidence="1" id="KW-0732">Signal</keyword>
<evidence type="ECO:0000256" key="3">
    <source>
        <dbReference type="ARBA" id="ARBA00022801"/>
    </source>
</evidence>
<dbReference type="InterPro" id="IPR013519">
    <property type="entry name" value="Int_alpha_beta-p"/>
</dbReference>
<dbReference type="PANTHER" id="PTHR23221:SF7">
    <property type="entry name" value="PHOSPHATIDYLINOSITOL-GLYCAN-SPECIFIC PHOSPHOLIPASE D"/>
    <property type="match status" value="1"/>
</dbReference>
<comment type="caution">
    <text evidence="6">The sequence shown here is derived from an EMBL/GenBank/DDBJ whole genome shotgun (WGS) entry which is preliminary data.</text>
</comment>
<proteinExistence type="predicted"/>
<gene>
    <name evidence="6" type="ORF">CTAYLR_002708</name>
</gene>
<dbReference type="Proteomes" id="UP001230188">
    <property type="component" value="Unassembled WGS sequence"/>
</dbReference>
<dbReference type="PANTHER" id="PTHR23221">
    <property type="entry name" value="GLYCOSYLPHOSPHATIDYLINOSITOL PHOSPHOLIPASE D"/>
    <property type="match status" value="1"/>
</dbReference>
<reference evidence="6" key="1">
    <citation type="submission" date="2023-01" db="EMBL/GenBank/DDBJ databases">
        <title>Metagenome sequencing of chrysophaentin producing Chrysophaeum taylorii.</title>
        <authorList>
            <person name="Davison J."/>
            <person name="Bewley C."/>
        </authorList>
    </citation>
    <scope>NUCLEOTIDE SEQUENCE</scope>
    <source>
        <strain evidence="6">NIES-1699</strain>
    </source>
</reference>
<evidence type="ECO:0000256" key="1">
    <source>
        <dbReference type="ARBA" id="ARBA00022729"/>
    </source>
</evidence>
<protein>
    <submittedName>
        <fullName evidence="6">Uncharacterized protein</fullName>
    </submittedName>
</protein>
<accession>A0AAD7XN73</accession>
<name>A0AAD7XN73_9STRA</name>
<dbReference type="Gene3D" id="2.130.10.130">
    <property type="entry name" value="Integrin alpha, N-terminal"/>
    <property type="match status" value="2"/>
</dbReference>
<dbReference type="Pfam" id="PF01839">
    <property type="entry name" value="FG-GAP"/>
    <property type="match status" value="1"/>
</dbReference>
<evidence type="ECO:0000256" key="5">
    <source>
        <dbReference type="PROSITE-ProRule" id="PRU00803"/>
    </source>
</evidence>
<organism evidence="6 7">
    <name type="scientific">Chrysophaeum taylorii</name>
    <dbReference type="NCBI Taxonomy" id="2483200"/>
    <lineage>
        <taxon>Eukaryota</taxon>
        <taxon>Sar</taxon>
        <taxon>Stramenopiles</taxon>
        <taxon>Ochrophyta</taxon>
        <taxon>Pelagophyceae</taxon>
        <taxon>Pelagomonadales</taxon>
        <taxon>Pelagomonadaceae</taxon>
        <taxon>Chrysophaeum</taxon>
    </lineage>
</organism>
<dbReference type="SUPFAM" id="SSF69318">
    <property type="entry name" value="Integrin alpha N-terminal domain"/>
    <property type="match status" value="1"/>
</dbReference>
<keyword evidence="2" id="KW-0677">Repeat</keyword>
<dbReference type="AlphaFoldDB" id="A0AAD7XN73"/>
<dbReference type="EMBL" id="JAQMWT010000391">
    <property type="protein sequence ID" value="KAJ8602025.1"/>
    <property type="molecule type" value="Genomic_DNA"/>
</dbReference>
<evidence type="ECO:0000256" key="2">
    <source>
        <dbReference type="ARBA" id="ARBA00022737"/>
    </source>
</evidence>
<sequence length="205" mass="21601">MDYDALRQRDTADKGYNLPKQRGLATTFVFEDLLSYSYDLGEAGEGDAATEAGGFGKSFTLTDVNFGGLEGDSSVSNSGRGDGYFVDGTLFRGNQFDGHLGLSVSAAGDINGDGGDDVVVGAPGTTRRKGLVRLGPSRAVLRHARRQERARVYGKGFHITGENEGDYFGSSPGAFDFDDDAIDDILVGADGYNDGEGAAALIYGR</sequence>
<dbReference type="InterPro" id="IPR028994">
    <property type="entry name" value="Integrin_alpha_N"/>
</dbReference>
<keyword evidence="7" id="KW-1185">Reference proteome</keyword>